<comment type="caution">
    <text evidence="2">The sequence shown here is derived from an EMBL/GenBank/DDBJ whole genome shotgun (WGS) entry which is preliminary data.</text>
</comment>
<feature type="compositionally biased region" description="Basic and acidic residues" evidence="1">
    <location>
        <begin position="40"/>
        <end position="58"/>
    </location>
</feature>
<dbReference type="AlphaFoldDB" id="A0AAE1PVA7"/>
<evidence type="ECO:0000313" key="2">
    <source>
        <dbReference type="EMBL" id="KAK4315510.1"/>
    </source>
</evidence>
<organism evidence="2 3">
    <name type="scientific">Petrolisthes manimaculis</name>
    <dbReference type="NCBI Taxonomy" id="1843537"/>
    <lineage>
        <taxon>Eukaryota</taxon>
        <taxon>Metazoa</taxon>
        <taxon>Ecdysozoa</taxon>
        <taxon>Arthropoda</taxon>
        <taxon>Crustacea</taxon>
        <taxon>Multicrustacea</taxon>
        <taxon>Malacostraca</taxon>
        <taxon>Eumalacostraca</taxon>
        <taxon>Eucarida</taxon>
        <taxon>Decapoda</taxon>
        <taxon>Pleocyemata</taxon>
        <taxon>Anomura</taxon>
        <taxon>Galatheoidea</taxon>
        <taxon>Porcellanidae</taxon>
        <taxon>Petrolisthes</taxon>
    </lineage>
</organism>
<sequence>MTKSKEAQQLSSQGVLPHFHSRKIIPNPDQNLQEQNPSQRTEKQVEEDSSEHEGKSEMMRVVDFWKKLDNPEEEKITKKTDAQIYFPPIK</sequence>
<feature type="compositionally biased region" description="Polar residues" evidence="1">
    <location>
        <begin position="28"/>
        <end position="39"/>
    </location>
</feature>
<keyword evidence="3" id="KW-1185">Reference proteome</keyword>
<dbReference type="EMBL" id="JAWZYT010001111">
    <property type="protein sequence ID" value="KAK4315510.1"/>
    <property type="molecule type" value="Genomic_DNA"/>
</dbReference>
<protein>
    <submittedName>
        <fullName evidence="2">Uncharacterized protein</fullName>
    </submittedName>
</protein>
<accession>A0AAE1PVA7</accession>
<evidence type="ECO:0000313" key="3">
    <source>
        <dbReference type="Proteomes" id="UP001292094"/>
    </source>
</evidence>
<name>A0AAE1PVA7_9EUCA</name>
<evidence type="ECO:0000256" key="1">
    <source>
        <dbReference type="SAM" id="MobiDB-lite"/>
    </source>
</evidence>
<proteinExistence type="predicted"/>
<dbReference type="Proteomes" id="UP001292094">
    <property type="component" value="Unassembled WGS sequence"/>
</dbReference>
<feature type="region of interest" description="Disordered" evidence="1">
    <location>
        <begin position="1"/>
        <end position="58"/>
    </location>
</feature>
<gene>
    <name evidence="2" type="ORF">Pmani_013271</name>
</gene>
<reference evidence="2" key="1">
    <citation type="submission" date="2023-11" db="EMBL/GenBank/DDBJ databases">
        <title>Genome assemblies of two species of porcelain crab, Petrolisthes cinctipes and Petrolisthes manimaculis (Anomura: Porcellanidae).</title>
        <authorList>
            <person name="Angst P."/>
        </authorList>
    </citation>
    <scope>NUCLEOTIDE SEQUENCE</scope>
    <source>
        <strain evidence="2">PB745_02</strain>
        <tissue evidence="2">Gill</tissue>
    </source>
</reference>